<evidence type="ECO:0000256" key="4">
    <source>
        <dbReference type="ARBA" id="ARBA00023015"/>
    </source>
</evidence>
<dbReference type="EMBL" id="JACASE010000016">
    <property type="protein sequence ID" value="KAF6401506.1"/>
    <property type="molecule type" value="Genomic_DNA"/>
</dbReference>
<dbReference type="AlphaFoldDB" id="A0A7J8BSS3"/>
<keyword evidence="16" id="KW-1185">Reference proteome</keyword>
<feature type="region of interest" description="Disordered" evidence="13">
    <location>
        <begin position="98"/>
        <end position="119"/>
    </location>
</feature>
<dbReference type="InterPro" id="IPR003617">
    <property type="entry name" value="TFIIS/CRSP70_N_sub"/>
</dbReference>
<evidence type="ECO:0000256" key="13">
    <source>
        <dbReference type="SAM" id="MobiDB-lite"/>
    </source>
</evidence>
<evidence type="ECO:0000259" key="14">
    <source>
        <dbReference type="PROSITE" id="PS51319"/>
    </source>
</evidence>
<comment type="similarity">
    <text evidence="2">Belongs to the Mediator complex subunit 26 family.</text>
</comment>
<dbReference type="GO" id="GO:0003712">
    <property type="term" value="F:transcription coregulator activity"/>
    <property type="evidence" value="ECO:0007669"/>
    <property type="project" value="TreeGrafter"/>
</dbReference>
<keyword evidence="5" id="KW-0010">Activator</keyword>
<evidence type="ECO:0000256" key="3">
    <source>
        <dbReference type="ARBA" id="ARBA00019686"/>
    </source>
</evidence>
<proteinExistence type="inferred from homology"/>
<evidence type="ECO:0000313" key="15">
    <source>
        <dbReference type="EMBL" id="KAF6401506.1"/>
    </source>
</evidence>
<dbReference type="Pfam" id="PF08711">
    <property type="entry name" value="Med26"/>
    <property type="match status" value="1"/>
</dbReference>
<feature type="region of interest" description="Disordered" evidence="13">
    <location>
        <begin position="288"/>
        <end position="342"/>
    </location>
</feature>
<dbReference type="InterPro" id="IPR042376">
    <property type="entry name" value="MED26"/>
</dbReference>
<dbReference type="SMART" id="SM00509">
    <property type="entry name" value="TFS2N"/>
    <property type="match status" value="1"/>
</dbReference>
<evidence type="ECO:0000256" key="7">
    <source>
        <dbReference type="ARBA" id="ARBA00023242"/>
    </source>
</evidence>
<evidence type="ECO:0000256" key="11">
    <source>
        <dbReference type="ARBA" id="ARBA00062177"/>
    </source>
</evidence>
<dbReference type="GO" id="GO:0005654">
    <property type="term" value="C:nucleoplasm"/>
    <property type="evidence" value="ECO:0007669"/>
    <property type="project" value="UniProtKB-ARBA"/>
</dbReference>
<comment type="function">
    <text evidence="10">Component of the Mediator complex, a coactivator involved in the regulated transcription of nearly all RNA polymerase II-dependent genes. Mediator functions as a bridge to convey information from gene-specific regulatory proteins to the basal RNA polymerase II transcription machinery. Mediator is recruited to promoters by direct interactions with regulatory proteins and serves as a scaffold for the assembly of a functional pre-initiation complex with RNA polymerase II and the general transcription factors.</text>
</comment>
<name>A0A7J8BSS3_ROUAE</name>
<evidence type="ECO:0000256" key="9">
    <source>
        <dbReference type="ARBA" id="ARBA00031968"/>
    </source>
</evidence>
<feature type="region of interest" description="Disordered" evidence="13">
    <location>
        <begin position="365"/>
        <end position="410"/>
    </location>
</feature>
<sequence>MTAAPASPQQIRDRLLQAIDPQSNIRNMVAVLEVISSLEKYPITKEALEETRLGKLINDVRKKTKNEELAKRAKKLLRSWQKLIEPVHQNEAALRGLAGAPGSANGGAHNCRPETGMASVPKSIHDLKNRNDIQRLPGQRLDRLGSRLEHSENDKHSSKIPVNAVRPHTSSPGLGKPPGPCLQSKAAMLQQLDRVDETPGPPHPKGLPRCSFSPRNSRHEGSFARQRSPYTPKGSVPSPSPRPQSLDTTQVPSPLPLAQPSTPPVQRLELLPSAESPVCWLEQPEGHQRLVGPGCKAGPPQAEPLLPRASFSPDSSRADSDAASSGGSDSKKKKRYRPRDYTVNLDGRVTEAGVKPVRLKERKLTFDPMTRQIKPLTQKEPVRANSPIHTEQPRSRRTIWTESRPTSGQG</sequence>
<keyword evidence="6" id="KW-0804">Transcription</keyword>
<accession>A0A7J8BSS3</accession>
<evidence type="ECO:0000256" key="6">
    <source>
        <dbReference type="ARBA" id="ARBA00023163"/>
    </source>
</evidence>
<organism evidence="15 16">
    <name type="scientific">Rousettus aegyptiacus</name>
    <name type="common">Egyptian fruit bat</name>
    <name type="synonym">Pteropus aegyptiacus</name>
    <dbReference type="NCBI Taxonomy" id="9407"/>
    <lineage>
        <taxon>Eukaryota</taxon>
        <taxon>Metazoa</taxon>
        <taxon>Chordata</taxon>
        <taxon>Craniata</taxon>
        <taxon>Vertebrata</taxon>
        <taxon>Euteleostomi</taxon>
        <taxon>Mammalia</taxon>
        <taxon>Eutheria</taxon>
        <taxon>Laurasiatheria</taxon>
        <taxon>Chiroptera</taxon>
        <taxon>Yinpterochiroptera</taxon>
        <taxon>Pteropodoidea</taxon>
        <taxon>Pteropodidae</taxon>
        <taxon>Rousettinae</taxon>
        <taxon>Rousettus</taxon>
    </lineage>
</organism>
<feature type="compositionally biased region" description="Polar residues" evidence="13">
    <location>
        <begin position="243"/>
        <end position="252"/>
    </location>
</feature>
<comment type="subunit">
    <text evidence="11">Component of the Mediator complex, which is composed of MED1, MED4, MED6, MED7, MED8, MED9, MED10, MED11, MED12, MED13, MED13L, MED14, MED15, MED16, MED17, MED18, MED19, MED20, MED21, MED22, MED23, MED24, MED25, MED26, MED27, MED29, MED30, MED31, CCNC, CDK8 and CDC2L6/CDK11. The MED12, MED13, CCNC and CDK8 subunits form a distinct module termed the CDK8 module. Mediator containing the CDK8 module is less active than Mediator lacking this module in supporting transcriptional activation. Individual preparations of the Mediator complex lacking one or more distinct subunits have been variously termed ARC, CRSP, DRIP, PC2, SMCC and TRAP. Interacts with CEBPB (when not methylated).</text>
</comment>
<keyword evidence="7 12" id="KW-0539">Nucleus</keyword>
<feature type="compositionally biased region" description="Low complexity" evidence="13">
    <location>
        <begin position="307"/>
        <end position="328"/>
    </location>
</feature>
<feature type="compositionally biased region" description="Polar residues" evidence="13">
    <location>
        <begin position="398"/>
        <end position="410"/>
    </location>
</feature>
<dbReference type="InterPro" id="IPR035441">
    <property type="entry name" value="TFIIS/LEDGF_dom_sf"/>
</dbReference>
<dbReference type="InterPro" id="IPR031417">
    <property type="entry name" value="Med26_Mid"/>
</dbReference>
<dbReference type="InterPro" id="IPR017923">
    <property type="entry name" value="TFIIS_N"/>
</dbReference>
<dbReference type="FunFam" id="1.20.930.10:FF:000008">
    <property type="entry name" value="mediator of RNA polymerase II transcription subunit 26"/>
    <property type="match status" value="1"/>
</dbReference>
<evidence type="ECO:0000256" key="12">
    <source>
        <dbReference type="PROSITE-ProRule" id="PRU00649"/>
    </source>
</evidence>
<dbReference type="PROSITE" id="PS51319">
    <property type="entry name" value="TFIIS_N"/>
    <property type="match status" value="1"/>
</dbReference>
<evidence type="ECO:0000313" key="16">
    <source>
        <dbReference type="Proteomes" id="UP000593571"/>
    </source>
</evidence>
<evidence type="ECO:0000256" key="2">
    <source>
        <dbReference type="ARBA" id="ARBA00009681"/>
    </source>
</evidence>
<evidence type="ECO:0000256" key="5">
    <source>
        <dbReference type="ARBA" id="ARBA00023159"/>
    </source>
</evidence>
<feature type="region of interest" description="Disordered" evidence="13">
    <location>
        <begin position="195"/>
        <end position="265"/>
    </location>
</feature>
<dbReference type="CDD" id="cd00183">
    <property type="entry name" value="TFIIS_I"/>
    <property type="match status" value="1"/>
</dbReference>
<dbReference type="Gene3D" id="1.20.930.10">
    <property type="entry name" value="Conserved domain common to transcription factors TFIIS, elongin A, CRSP70"/>
    <property type="match status" value="1"/>
</dbReference>
<dbReference type="Proteomes" id="UP000593571">
    <property type="component" value="Unassembled WGS sequence"/>
</dbReference>
<dbReference type="Pfam" id="PF15694">
    <property type="entry name" value="Med26_M"/>
    <property type="match status" value="1"/>
</dbReference>
<dbReference type="GO" id="GO:0016592">
    <property type="term" value="C:mediator complex"/>
    <property type="evidence" value="ECO:0007669"/>
    <property type="project" value="InterPro"/>
</dbReference>
<feature type="region of interest" description="Disordered" evidence="13">
    <location>
        <begin position="148"/>
        <end position="182"/>
    </location>
</feature>
<comment type="caution">
    <text evidence="15">The sequence shown here is derived from an EMBL/GenBank/DDBJ whole genome shotgun (WGS) entry which is preliminary data.</text>
</comment>
<feature type="compositionally biased region" description="Pro residues" evidence="13">
    <location>
        <begin position="253"/>
        <end position="263"/>
    </location>
</feature>
<dbReference type="InterPro" id="IPR031416">
    <property type="entry name" value="Med26_C"/>
</dbReference>
<evidence type="ECO:0000256" key="1">
    <source>
        <dbReference type="ARBA" id="ARBA00004123"/>
    </source>
</evidence>
<comment type="subcellular location">
    <subcellularLocation>
        <location evidence="1 12">Nucleus</location>
    </subcellularLocation>
</comment>
<dbReference type="PANTHER" id="PTHR15201:SF1">
    <property type="entry name" value="MEDIATOR OF RNA POLYMERASE II TRANSCRIPTION SUBUNIT 26"/>
    <property type="match status" value="1"/>
</dbReference>
<reference evidence="15 16" key="1">
    <citation type="journal article" date="2020" name="Nature">
        <title>Six reference-quality genomes reveal evolution of bat adaptations.</title>
        <authorList>
            <person name="Jebb D."/>
            <person name="Huang Z."/>
            <person name="Pippel M."/>
            <person name="Hughes G.M."/>
            <person name="Lavrichenko K."/>
            <person name="Devanna P."/>
            <person name="Winkler S."/>
            <person name="Jermiin L.S."/>
            <person name="Skirmuntt E.C."/>
            <person name="Katzourakis A."/>
            <person name="Burkitt-Gray L."/>
            <person name="Ray D.A."/>
            <person name="Sullivan K.A.M."/>
            <person name="Roscito J.G."/>
            <person name="Kirilenko B.M."/>
            <person name="Davalos L.M."/>
            <person name="Corthals A.P."/>
            <person name="Power M.L."/>
            <person name="Jones G."/>
            <person name="Ransome R.D."/>
            <person name="Dechmann D.K.N."/>
            <person name="Locatelli A.G."/>
            <person name="Puechmaille S.J."/>
            <person name="Fedrigo O."/>
            <person name="Jarvis E.D."/>
            <person name="Hiller M."/>
            <person name="Vernes S.C."/>
            <person name="Myers E.W."/>
            <person name="Teeling E.C."/>
        </authorList>
    </citation>
    <scope>NUCLEOTIDE SEQUENCE [LARGE SCALE GENOMIC DNA]</scope>
    <source>
        <strain evidence="15">MRouAeg1</strain>
        <tissue evidence="15">Muscle</tissue>
    </source>
</reference>
<dbReference type="GO" id="GO:0006357">
    <property type="term" value="P:regulation of transcription by RNA polymerase II"/>
    <property type="evidence" value="ECO:0007669"/>
    <property type="project" value="InterPro"/>
</dbReference>
<protein>
    <recommendedName>
        <fullName evidence="3">Mediator of RNA polymerase II transcription subunit 26</fullName>
    </recommendedName>
    <alternativeName>
        <fullName evidence="8">Cofactor required for Sp1 transcriptional activation subunit 7</fullName>
    </alternativeName>
    <alternativeName>
        <fullName evidence="9">Mediator complex subunit 26</fullName>
    </alternativeName>
</protein>
<dbReference type="PANTHER" id="PTHR15201">
    <property type="entry name" value="CRSP70"/>
    <property type="match status" value="1"/>
</dbReference>
<feature type="domain" description="TFIIS N-terminal" evidence="14">
    <location>
        <begin position="10"/>
        <end position="87"/>
    </location>
</feature>
<dbReference type="Pfam" id="PF15693">
    <property type="entry name" value="Med26_C"/>
    <property type="match status" value="1"/>
</dbReference>
<dbReference type="GO" id="GO:0070847">
    <property type="term" value="C:core mediator complex"/>
    <property type="evidence" value="ECO:0007669"/>
    <property type="project" value="TreeGrafter"/>
</dbReference>
<keyword evidence="4" id="KW-0805">Transcription regulation</keyword>
<evidence type="ECO:0000256" key="10">
    <source>
        <dbReference type="ARBA" id="ARBA00057523"/>
    </source>
</evidence>
<dbReference type="SUPFAM" id="SSF47676">
    <property type="entry name" value="Conserved domain common to transcription factors TFIIS, elongin A, CRSP70"/>
    <property type="match status" value="1"/>
</dbReference>
<evidence type="ECO:0000256" key="8">
    <source>
        <dbReference type="ARBA" id="ARBA00030125"/>
    </source>
</evidence>
<feature type="compositionally biased region" description="Basic and acidic residues" evidence="13">
    <location>
        <begin position="148"/>
        <end position="157"/>
    </location>
</feature>
<dbReference type="GO" id="GO:0010628">
    <property type="term" value="P:positive regulation of gene expression"/>
    <property type="evidence" value="ECO:0007669"/>
    <property type="project" value="TreeGrafter"/>
</dbReference>
<gene>
    <name evidence="15" type="ORF">HJG63_009588</name>
</gene>